<gene>
    <name evidence="2" type="ORF">BOTBODRAFT_30905</name>
</gene>
<sequence length="585" mass="64718">MEASETLATPAIARRLPRDVIHHLYQQCNENSRFNLSHACRLWRQALHGHTEFWTNITLHLRKRDPDLKAAYWLERSGQRPLKIEIHSPWRGGEFSSVDQRASAERTIVRLGVVLRGCMDRCQSFSMAIYLRAINILLPICAGYTPMLNSLTIDAIDYPSISASGERPLIPLLAPIDRAVFVSIGSYIPTFTVLGPSVTKLSVDGGSNTEWTSSDILQVFQSCPNLIECDFNLIGVDELNGPLFNGFVPMLRLAVLSIAWVRDVEHILNVLRLPALKSIYLKQVDWTTAAMTALWSVFGTSHALSSVTITDEEADYDESRNIPAPFHANTLALEAVTFFSICGNPCARPILQYIALPNVETLDLASAPFDVVHRLILSSTNLGSLTLYDVEGVPTHSSRTPVTLSALKTLLIHDPSPRMLDFIHAPQLNSLFITCDSWGPTASLGVSLGALVERSMPDLTALYLSKTDITDKELMRSLRPLSKLESLTLRACPTSDAVLRALAVPPSPEQGIEWILPRLKKIDFHGNVGITPQGVIKLFTSRDSMPESRIKGTVSFVRNPGDQDAEALSHFRGSLTVKSSEWFTT</sequence>
<name>A0A067MLD1_BOTB1</name>
<feature type="domain" description="F-box" evidence="1">
    <location>
        <begin position="10"/>
        <end position="57"/>
    </location>
</feature>
<dbReference type="AlphaFoldDB" id="A0A067MLD1"/>
<dbReference type="SUPFAM" id="SSF81383">
    <property type="entry name" value="F-box domain"/>
    <property type="match status" value="1"/>
</dbReference>
<accession>A0A067MLD1</accession>
<dbReference type="InterPro" id="IPR001810">
    <property type="entry name" value="F-box_dom"/>
</dbReference>
<dbReference type="PROSITE" id="PS50181">
    <property type="entry name" value="FBOX"/>
    <property type="match status" value="1"/>
</dbReference>
<dbReference type="SUPFAM" id="SSF52047">
    <property type="entry name" value="RNI-like"/>
    <property type="match status" value="1"/>
</dbReference>
<dbReference type="GO" id="GO:0019005">
    <property type="term" value="C:SCF ubiquitin ligase complex"/>
    <property type="evidence" value="ECO:0007669"/>
    <property type="project" value="TreeGrafter"/>
</dbReference>
<protein>
    <recommendedName>
        <fullName evidence="1">F-box domain-containing protein</fullName>
    </recommendedName>
</protein>
<dbReference type="Gene3D" id="3.80.10.10">
    <property type="entry name" value="Ribonuclease Inhibitor"/>
    <property type="match status" value="1"/>
</dbReference>
<dbReference type="InterPro" id="IPR036047">
    <property type="entry name" value="F-box-like_dom_sf"/>
</dbReference>
<dbReference type="InParanoid" id="A0A067MLD1"/>
<dbReference type="PANTHER" id="PTHR13318">
    <property type="entry name" value="PARTNER OF PAIRED, ISOFORM B-RELATED"/>
    <property type="match status" value="1"/>
</dbReference>
<dbReference type="InterPro" id="IPR032675">
    <property type="entry name" value="LRR_dom_sf"/>
</dbReference>
<dbReference type="GO" id="GO:0031146">
    <property type="term" value="P:SCF-dependent proteasomal ubiquitin-dependent protein catabolic process"/>
    <property type="evidence" value="ECO:0007669"/>
    <property type="project" value="TreeGrafter"/>
</dbReference>
<dbReference type="HOGENOM" id="CLU_019609_0_0_1"/>
<reference evidence="3" key="1">
    <citation type="journal article" date="2014" name="Proc. Natl. Acad. Sci. U.S.A.">
        <title>Extensive sampling of basidiomycete genomes demonstrates inadequacy of the white-rot/brown-rot paradigm for wood decay fungi.</title>
        <authorList>
            <person name="Riley R."/>
            <person name="Salamov A.A."/>
            <person name="Brown D.W."/>
            <person name="Nagy L.G."/>
            <person name="Floudas D."/>
            <person name="Held B.W."/>
            <person name="Levasseur A."/>
            <person name="Lombard V."/>
            <person name="Morin E."/>
            <person name="Otillar R."/>
            <person name="Lindquist E.A."/>
            <person name="Sun H."/>
            <person name="LaButti K.M."/>
            <person name="Schmutz J."/>
            <person name="Jabbour D."/>
            <person name="Luo H."/>
            <person name="Baker S.E."/>
            <person name="Pisabarro A.G."/>
            <person name="Walton J.D."/>
            <person name="Blanchette R.A."/>
            <person name="Henrissat B."/>
            <person name="Martin F."/>
            <person name="Cullen D."/>
            <person name="Hibbett D.S."/>
            <person name="Grigoriev I.V."/>
        </authorList>
    </citation>
    <scope>NUCLEOTIDE SEQUENCE [LARGE SCALE GENOMIC DNA]</scope>
    <source>
        <strain evidence="3">FD-172 SS1</strain>
    </source>
</reference>
<organism evidence="2 3">
    <name type="scientific">Botryobasidium botryosum (strain FD-172 SS1)</name>
    <dbReference type="NCBI Taxonomy" id="930990"/>
    <lineage>
        <taxon>Eukaryota</taxon>
        <taxon>Fungi</taxon>
        <taxon>Dikarya</taxon>
        <taxon>Basidiomycota</taxon>
        <taxon>Agaricomycotina</taxon>
        <taxon>Agaricomycetes</taxon>
        <taxon>Cantharellales</taxon>
        <taxon>Botryobasidiaceae</taxon>
        <taxon>Botryobasidium</taxon>
    </lineage>
</organism>
<keyword evidence="3" id="KW-1185">Reference proteome</keyword>
<evidence type="ECO:0000313" key="2">
    <source>
        <dbReference type="EMBL" id="KDQ16578.1"/>
    </source>
</evidence>
<evidence type="ECO:0000259" key="1">
    <source>
        <dbReference type="PROSITE" id="PS50181"/>
    </source>
</evidence>
<proteinExistence type="predicted"/>
<dbReference type="Proteomes" id="UP000027195">
    <property type="component" value="Unassembled WGS sequence"/>
</dbReference>
<dbReference type="OrthoDB" id="2886770at2759"/>
<dbReference type="EMBL" id="KL198027">
    <property type="protein sequence ID" value="KDQ16578.1"/>
    <property type="molecule type" value="Genomic_DNA"/>
</dbReference>
<evidence type="ECO:0000313" key="3">
    <source>
        <dbReference type="Proteomes" id="UP000027195"/>
    </source>
</evidence>